<dbReference type="PANTHER" id="PTHR38693:SF1">
    <property type="entry name" value="UBIQUINONE BIOSYNTHESIS ACCESSORY FACTOR UBIJ"/>
    <property type="match status" value="1"/>
</dbReference>
<dbReference type="Pfam" id="PF02036">
    <property type="entry name" value="SCP2"/>
    <property type="match status" value="1"/>
</dbReference>
<reference evidence="2 3" key="1">
    <citation type="submission" date="2015-11" db="EMBL/GenBank/DDBJ databases">
        <authorList>
            <person name="Zhang Y."/>
            <person name="Guo Z."/>
        </authorList>
    </citation>
    <scope>NUCLEOTIDE SEQUENCE [LARGE SCALE GENOMIC DNA]</scope>
    <source>
        <strain evidence="2 3">KCTC 32221</strain>
    </source>
</reference>
<dbReference type="Proteomes" id="UP000065641">
    <property type="component" value="Chromosome"/>
</dbReference>
<organism evidence="2 3">
    <name type="scientific">Pseudohongiella spirulinae</name>
    <dbReference type="NCBI Taxonomy" id="1249552"/>
    <lineage>
        <taxon>Bacteria</taxon>
        <taxon>Pseudomonadati</taxon>
        <taxon>Pseudomonadota</taxon>
        <taxon>Gammaproteobacteria</taxon>
        <taxon>Pseudomonadales</taxon>
        <taxon>Pseudohongiellaceae</taxon>
        <taxon>Pseudohongiella</taxon>
    </lineage>
</organism>
<dbReference type="InterPro" id="IPR038989">
    <property type="entry name" value="UbiJ"/>
</dbReference>
<dbReference type="PANTHER" id="PTHR38693">
    <property type="entry name" value="UBIQUINONE BIOSYNTHESIS PROTEIN UBIJ"/>
    <property type="match status" value="1"/>
</dbReference>
<dbReference type="KEGG" id="pspi:PS2015_2696"/>
<dbReference type="STRING" id="1249552.PS2015_2696"/>
<dbReference type="AlphaFoldDB" id="A0A0S2KG68"/>
<feature type="domain" description="SCP2" evidence="1">
    <location>
        <begin position="28"/>
        <end position="114"/>
    </location>
</feature>
<evidence type="ECO:0000259" key="1">
    <source>
        <dbReference type="Pfam" id="PF02036"/>
    </source>
</evidence>
<dbReference type="EMBL" id="CP013189">
    <property type="protein sequence ID" value="ALO47328.1"/>
    <property type="molecule type" value="Genomic_DNA"/>
</dbReference>
<name>A0A0S2KG68_9GAMM</name>
<dbReference type="GO" id="GO:0006744">
    <property type="term" value="P:ubiquinone biosynthetic process"/>
    <property type="evidence" value="ECO:0007669"/>
    <property type="project" value="InterPro"/>
</dbReference>
<accession>A0A0S2KG68</accession>
<gene>
    <name evidence="2" type="ORF">PS2015_2696</name>
</gene>
<sequence length="204" mass="22385">MASLLKFALLRPAEQLLNLALRKDPHLLNTLYGQAPDKIVALQCTSLPGFEIGLQFTQQGLRLLSVSDQPPAASITGPAAALMGLLTSEDPAAALHHPQLQLHGDVHLVQALHRSISRLELDWSDFFSNPAFQLVSQAMKSSAAAVQQGIISLRQDTADYLQHESDLLPTRAEVHDLTARTESLRLRIDRLRARLDQLKPPASI</sequence>
<dbReference type="RefSeq" id="WP_058022726.1">
    <property type="nucleotide sequence ID" value="NZ_CP013189.1"/>
</dbReference>
<evidence type="ECO:0000313" key="2">
    <source>
        <dbReference type="EMBL" id="ALO47328.1"/>
    </source>
</evidence>
<dbReference type="InterPro" id="IPR003033">
    <property type="entry name" value="SCP2_sterol-bd_dom"/>
</dbReference>
<protein>
    <recommendedName>
        <fullName evidence="1">SCP2 domain-containing protein</fullName>
    </recommendedName>
</protein>
<proteinExistence type="predicted"/>
<evidence type="ECO:0000313" key="3">
    <source>
        <dbReference type="Proteomes" id="UP000065641"/>
    </source>
</evidence>
<keyword evidence="3" id="KW-1185">Reference proteome</keyword>